<evidence type="ECO:0000256" key="1">
    <source>
        <dbReference type="SAM" id="MobiDB-lite"/>
    </source>
</evidence>
<feature type="compositionally biased region" description="Basic and acidic residues" evidence="1">
    <location>
        <begin position="1"/>
        <end position="22"/>
    </location>
</feature>
<reference evidence="2" key="1">
    <citation type="journal article" date="2019" name="bioRxiv">
        <title>The Genome of the Zebra Mussel, Dreissena polymorpha: A Resource for Invasive Species Research.</title>
        <authorList>
            <person name="McCartney M.A."/>
            <person name="Auch B."/>
            <person name="Kono T."/>
            <person name="Mallez S."/>
            <person name="Zhang Y."/>
            <person name="Obille A."/>
            <person name="Becker A."/>
            <person name="Abrahante J.E."/>
            <person name="Garbe J."/>
            <person name="Badalamenti J.P."/>
            <person name="Herman A."/>
            <person name="Mangelson H."/>
            <person name="Liachko I."/>
            <person name="Sullivan S."/>
            <person name="Sone E.D."/>
            <person name="Koren S."/>
            <person name="Silverstein K.A.T."/>
            <person name="Beckman K.B."/>
            <person name="Gohl D.M."/>
        </authorList>
    </citation>
    <scope>NUCLEOTIDE SEQUENCE</scope>
    <source>
        <strain evidence="2">Duluth1</strain>
        <tissue evidence="2">Whole animal</tissue>
    </source>
</reference>
<sequence length="59" mass="7067">MDSHQDGDHIVGAERDTGRRNNDSSISTTRVLDLYQYVRWVYTRRNKYGIRNCCFNKRK</sequence>
<reference evidence="2" key="2">
    <citation type="submission" date="2020-11" db="EMBL/GenBank/DDBJ databases">
        <authorList>
            <person name="McCartney M.A."/>
            <person name="Auch B."/>
            <person name="Kono T."/>
            <person name="Mallez S."/>
            <person name="Becker A."/>
            <person name="Gohl D.M."/>
            <person name="Silverstein K.A.T."/>
            <person name="Koren S."/>
            <person name="Bechman K.B."/>
            <person name="Herman A."/>
            <person name="Abrahante J.E."/>
            <person name="Garbe J."/>
        </authorList>
    </citation>
    <scope>NUCLEOTIDE SEQUENCE</scope>
    <source>
        <strain evidence="2">Duluth1</strain>
        <tissue evidence="2">Whole animal</tissue>
    </source>
</reference>
<protein>
    <submittedName>
        <fullName evidence="2">Uncharacterized protein</fullName>
    </submittedName>
</protein>
<proteinExistence type="predicted"/>
<gene>
    <name evidence="2" type="ORF">DPMN_010474</name>
</gene>
<feature type="region of interest" description="Disordered" evidence="1">
    <location>
        <begin position="1"/>
        <end position="25"/>
    </location>
</feature>
<organism evidence="2 3">
    <name type="scientific">Dreissena polymorpha</name>
    <name type="common">Zebra mussel</name>
    <name type="synonym">Mytilus polymorpha</name>
    <dbReference type="NCBI Taxonomy" id="45954"/>
    <lineage>
        <taxon>Eukaryota</taxon>
        <taxon>Metazoa</taxon>
        <taxon>Spiralia</taxon>
        <taxon>Lophotrochozoa</taxon>
        <taxon>Mollusca</taxon>
        <taxon>Bivalvia</taxon>
        <taxon>Autobranchia</taxon>
        <taxon>Heteroconchia</taxon>
        <taxon>Euheterodonta</taxon>
        <taxon>Imparidentia</taxon>
        <taxon>Neoheterodontei</taxon>
        <taxon>Myida</taxon>
        <taxon>Dreissenoidea</taxon>
        <taxon>Dreissenidae</taxon>
        <taxon>Dreissena</taxon>
    </lineage>
</organism>
<dbReference type="AlphaFoldDB" id="A0A9D4N398"/>
<comment type="caution">
    <text evidence="2">The sequence shown here is derived from an EMBL/GenBank/DDBJ whole genome shotgun (WGS) entry which is preliminary data.</text>
</comment>
<dbReference type="EMBL" id="JAIWYP010000001">
    <property type="protein sequence ID" value="KAH3886464.1"/>
    <property type="molecule type" value="Genomic_DNA"/>
</dbReference>
<evidence type="ECO:0000313" key="2">
    <source>
        <dbReference type="EMBL" id="KAH3886464.1"/>
    </source>
</evidence>
<evidence type="ECO:0000313" key="3">
    <source>
        <dbReference type="Proteomes" id="UP000828390"/>
    </source>
</evidence>
<dbReference type="Proteomes" id="UP000828390">
    <property type="component" value="Unassembled WGS sequence"/>
</dbReference>
<name>A0A9D4N398_DREPO</name>
<keyword evidence="3" id="KW-1185">Reference proteome</keyword>
<accession>A0A9D4N398</accession>